<evidence type="ECO:0000313" key="3">
    <source>
        <dbReference type="EMBL" id="RQM12439.1"/>
    </source>
</evidence>
<name>A0A425C613_9STRA</name>
<dbReference type="CDD" id="cd09272">
    <property type="entry name" value="RNase_HI_RT_Ty1"/>
    <property type="match status" value="1"/>
</dbReference>
<dbReference type="Gene3D" id="3.30.420.10">
    <property type="entry name" value="Ribonuclease H-like superfamily/Ribonuclease H"/>
    <property type="match status" value="1"/>
</dbReference>
<dbReference type="InterPro" id="IPR013103">
    <property type="entry name" value="RVT_2"/>
</dbReference>
<sequence length="1110" mass="125656">MLPLNPRKVEPHHSDHAENPVVDSFVVGTLPQAEAKYSADRLATMKLWHQRLGHTCEQYLKTMVDQGFVHGMILTRRKSSPCDACHVGKQRRQRRNKKKEHDITGLNQVVYADLLFPSRNNGTKYTAILVIMDGYSRYLTAHLLAKKDAETVNELMKNYVNWAEGEAGQSIKKIVHRSWHIMEGHRTLPVKIILTDKGGEFVNHDIDAWYNARGIQHVQVGPKSSQMNPVERQHQSLSDMTKAMLRDSGFSPQLWPDAFEYAVYLENRIYNKAANCTPYERMFGVKPDLHHIRVFGALAYVHVPKGPDRPRHKDNATIGFVLGLRDDQVGYKIYFPHEHTRKWAADVAIDESIVYRDRHQCTTYVPLLDRLRFSPYDGDTRMATGVDASVTGDATYEFLGTEAADGDGMVDGDDGDYDVDSIVDGDYGGSARDIRRDDMDSAYHDDDAVSGDSNTDVDGAAEDQDSLDTRSDDLESIGTPSYVSVSTFEADVSVEDTLQDLSNKKSGEQIASEESETRKRQRYSDVPSNGDVSSHMNEDNTAMCRRRASLREAAKRHKPNRYKDFVALTTHARVLDNLASLFVRVTPECHGAPETLDDFWHEAQREEMDAMQLKNVLEEIPTADIPPEAKAIKTMWVWALKTDQYGYVIRFKARLVALGNWQRPGIDFGETFSPVARMSSFRMTLALAAELNLKVYSGDINTAYLNATLKIPQYVKSIDGFPCRRQEHMYVVRKALYAGREWNDEFHNWMMENEYQRCLTEPCLYYRQDTDGTIVLVLVYVDDILCATNNEAVKVDLFGKLALQYGIKDQGELTEYLGVEVQSSQDAIKISQRKYSREILQKFHFEQAHAVGNPLETKLETKQNLMCAEEKDDIDKTFDYRGAVGMLMYLTTCSRPDLAYAVGQLSRFVANPTKHHVGCVKRVLRYLAGTLDYGIVYKRAQSTQHPKIVIQGYCDSDWASDAADRKSTGGFVFLLAGATADHSLVNGEAEYVAACEATMEAIGERNIVSEILPTIPVEMHIGIDSQSAYVMAANPTYSRRTRHIELRWHFVREQVKLKKVILEKVAGVDNPADLFTKALDKKRLARLSKLMGVQKEDVRDGYLERRVGIS</sequence>
<feature type="region of interest" description="Disordered" evidence="1">
    <location>
        <begin position="499"/>
        <end position="539"/>
    </location>
</feature>
<organism evidence="3 4">
    <name type="scientific">Peronospora effusa</name>
    <dbReference type="NCBI Taxonomy" id="542832"/>
    <lineage>
        <taxon>Eukaryota</taxon>
        <taxon>Sar</taxon>
        <taxon>Stramenopiles</taxon>
        <taxon>Oomycota</taxon>
        <taxon>Peronosporomycetes</taxon>
        <taxon>Peronosporales</taxon>
        <taxon>Peronosporaceae</taxon>
        <taxon>Peronospora</taxon>
    </lineage>
</organism>
<accession>A0A425C613</accession>
<dbReference type="PANTHER" id="PTHR11439:SF491">
    <property type="entry name" value="INTEGRASE CATALYTIC DOMAIN-CONTAINING PROTEIN"/>
    <property type="match status" value="1"/>
</dbReference>
<dbReference type="AlphaFoldDB" id="A0A425C613"/>
<dbReference type="Pfam" id="PF00665">
    <property type="entry name" value="rve"/>
    <property type="match status" value="1"/>
</dbReference>
<dbReference type="Pfam" id="PF07727">
    <property type="entry name" value="RVT_2"/>
    <property type="match status" value="1"/>
</dbReference>
<feature type="compositionally biased region" description="Basic and acidic residues" evidence="1">
    <location>
        <begin position="432"/>
        <end position="447"/>
    </location>
</feature>
<dbReference type="GO" id="GO:0003676">
    <property type="term" value="F:nucleic acid binding"/>
    <property type="evidence" value="ECO:0007669"/>
    <property type="project" value="InterPro"/>
</dbReference>
<protein>
    <recommendedName>
        <fullName evidence="2">Integrase catalytic domain-containing protein</fullName>
    </recommendedName>
</protein>
<evidence type="ECO:0000259" key="2">
    <source>
        <dbReference type="PROSITE" id="PS50994"/>
    </source>
</evidence>
<dbReference type="InterPro" id="IPR001584">
    <property type="entry name" value="Integrase_cat-core"/>
</dbReference>
<feature type="region of interest" description="Disordered" evidence="1">
    <location>
        <begin position="422"/>
        <end position="478"/>
    </location>
</feature>
<dbReference type="InterPro" id="IPR043502">
    <property type="entry name" value="DNA/RNA_pol_sf"/>
</dbReference>
<feature type="compositionally biased region" description="Polar residues" evidence="1">
    <location>
        <begin position="526"/>
        <end position="535"/>
    </location>
</feature>
<dbReference type="Pfam" id="PF13976">
    <property type="entry name" value="gag_pre-integrs"/>
    <property type="match status" value="1"/>
</dbReference>
<dbReference type="InterPro" id="IPR025724">
    <property type="entry name" value="GAG-pre-integrase_dom"/>
</dbReference>
<dbReference type="InterPro" id="IPR012337">
    <property type="entry name" value="RNaseH-like_sf"/>
</dbReference>
<dbReference type="EMBL" id="QKXF01000332">
    <property type="protein sequence ID" value="RQM12439.1"/>
    <property type="molecule type" value="Genomic_DNA"/>
</dbReference>
<reference evidence="3 4" key="1">
    <citation type="submission" date="2018-06" db="EMBL/GenBank/DDBJ databases">
        <title>Comparative genomics of downy mildews reveals potential adaptations to biotrophy.</title>
        <authorList>
            <person name="Fletcher K."/>
            <person name="Klosterman S.J."/>
            <person name="Derevnina L."/>
            <person name="Martin F."/>
            <person name="Koike S."/>
            <person name="Reyes Chin-Wo S."/>
            <person name="Mou B."/>
            <person name="Michelmore R."/>
        </authorList>
    </citation>
    <scope>NUCLEOTIDE SEQUENCE [LARGE SCALE GENOMIC DNA]</scope>
    <source>
        <strain evidence="3 4">R13</strain>
    </source>
</reference>
<dbReference type="InterPro" id="IPR036397">
    <property type="entry name" value="RNaseH_sf"/>
</dbReference>
<feature type="domain" description="Integrase catalytic" evidence="2">
    <location>
        <begin position="77"/>
        <end position="286"/>
    </location>
</feature>
<dbReference type="VEuPathDB" id="FungiDB:DD237_001002"/>
<dbReference type="PROSITE" id="PS50994">
    <property type="entry name" value="INTEGRASE"/>
    <property type="match status" value="1"/>
</dbReference>
<dbReference type="PANTHER" id="PTHR11439">
    <property type="entry name" value="GAG-POL-RELATED RETROTRANSPOSON"/>
    <property type="match status" value="1"/>
</dbReference>
<gene>
    <name evidence="3" type="ORF">DD237_001002</name>
</gene>
<comment type="caution">
    <text evidence="3">The sequence shown here is derived from an EMBL/GenBank/DDBJ whole genome shotgun (WGS) entry which is preliminary data.</text>
</comment>
<proteinExistence type="predicted"/>
<dbReference type="SUPFAM" id="SSF53098">
    <property type="entry name" value="Ribonuclease H-like"/>
    <property type="match status" value="1"/>
</dbReference>
<dbReference type="GO" id="GO:0015074">
    <property type="term" value="P:DNA integration"/>
    <property type="evidence" value="ECO:0007669"/>
    <property type="project" value="InterPro"/>
</dbReference>
<dbReference type="SUPFAM" id="SSF56672">
    <property type="entry name" value="DNA/RNA polymerases"/>
    <property type="match status" value="1"/>
</dbReference>
<evidence type="ECO:0000256" key="1">
    <source>
        <dbReference type="SAM" id="MobiDB-lite"/>
    </source>
</evidence>
<dbReference type="Proteomes" id="UP000286097">
    <property type="component" value="Unassembled WGS sequence"/>
</dbReference>
<evidence type="ECO:0000313" key="4">
    <source>
        <dbReference type="Proteomes" id="UP000286097"/>
    </source>
</evidence>